<sequence length="229" mass="26380">MNKFITKKTIEGADYLQKKADEFVIEVKNLIKEKGIENVYNSDQSRFQLEVHSGRTLSIEGESQVECLVQCVAFKTHSYTIQPTISGDGRLLSPLYIVLKEKTGEFGPVVSQELFRPANIYAMASKSGKLTSDHFKTWLKECTFGRLMDWALSFSRRRNHFKTWLKEVYFPTVGLAVEEVEPTNKEITLKIIPKGTTGKIQPLDVFGFRVWKNYVMGRRMFILKILKIQ</sequence>
<accession>A0A232ERX8</accession>
<keyword evidence="2" id="KW-1185">Reference proteome</keyword>
<dbReference type="STRING" id="543379.A0A232ERX8"/>
<name>A0A232ERX8_9HYME</name>
<dbReference type="Proteomes" id="UP000215335">
    <property type="component" value="Unassembled WGS sequence"/>
</dbReference>
<reference evidence="1 2" key="1">
    <citation type="journal article" date="2017" name="Curr. Biol.">
        <title>The Evolution of Venom by Co-option of Single-Copy Genes.</title>
        <authorList>
            <person name="Martinson E.O."/>
            <person name="Mrinalini"/>
            <person name="Kelkar Y.D."/>
            <person name="Chang C.H."/>
            <person name="Werren J.H."/>
        </authorList>
    </citation>
    <scope>NUCLEOTIDE SEQUENCE [LARGE SCALE GENOMIC DNA]</scope>
    <source>
        <strain evidence="1 2">Alberta</strain>
        <tissue evidence="1">Whole body</tissue>
    </source>
</reference>
<comment type="caution">
    <text evidence="1">The sequence shown here is derived from an EMBL/GenBank/DDBJ whole genome shotgun (WGS) entry which is preliminary data.</text>
</comment>
<evidence type="ECO:0000313" key="2">
    <source>
        <dbReference type="Proteomes" id="UP000215335"/>
    </source>
</evidence>
<organism evidence="1 2">
    <name type="scientific">Trichomalopsis sarcophagae</name>
    <dbReference type="NCBI Taxonomy" id="543379"/>
    <lineage>
        <taxon>Eukaryota</taxon>
        <taxon>Metazoa</taxon>
        <taxon>Ecdysozoa</taxon>
        <taxon>Arthropoda</taxon>
        <taxon>Hexapoda</taxon>
        <taxon>Insecta</taxon>
        <taxon>Pterygota</taxon>
        <taxon>Neoptera</taxon>
        <taxon>Endopterygota</taxon>
        <taxon>Hymenoptera</taxon>
        <taxon>Apocrita</taxon>
        <taxon>Proctotrupomorpha</taxon>
        <taxon>Chalcidoidea</taxon>
        <taxon>Pteromalidae</taxon>
        <taxon>Pteromalinae</taxon>
        <taxon>Trichomalopsis</taxon>
    </lineage>
</organism>
<dbReference type="OrthoDB" id="10051656at2759"/>
<dbReference type="AlphaFoldDB" id="A0A232ERX8"/>
<dbReference type="EMBL" id="NNAY01002556">
    <property type="protein sequence ID" value="OXU21056.1"/>
    <property type="molecule type" value="Genomic_DNA"/>
</dbReference>
<protein>
    <submittedName>
        <fullName evidence="1">Uncharacterized protein</fullName>
    </submittedName>
</protein>
<evidence type="ECO:0000313" key="1">
    <source>
        <dbReference type="EMBL" id="OXU21056.1"/>
    </source>
</evidence>
<proteinExistence type="predicted"/>
<gene>
    <name evidence="1" type="ORF">TSAR_008214</name>
</gene>